<dbReference type="Gene3D" id="1.25.20.10">
    <property type="entry name" value="Bacterial muramidases"/>
    <property type="match status" value="1"/>
</dbReference>
<feature type="chain" id="PRO_5031203755" evidence="4">
    <location>
        <begin position="23"/>
        <end position="660"/>
    </location>
</feature>
<dbReference type="KEGG" id="schy:GVO57_12720"/>
<protein>
    <submittedName>
        <fullName evidence="6">Transglycosylase SLT domain-containing protein</fullName>
    </submittedName>
</protein>
<feature type="domain" description="Transglycosylase SLT" evidence="5">
    <location>
        <begin position="499"/>
        <end position="600"/>
    </location>
</feature>
<evidence type="ECO:0000256" key="1">
    <source>
        <dbReference type="ARBA" id="ARBA00007734"/>
    </source>
</evidence>
<reference evidence="6 7" key="1">
    <citation type="submission" date="2020-01" db="EMBL/GenBank/DDBJ databases">
        <title>Sphingomonas sp. C33 whole genome sequece.</title>
        <authorList>
            <person name="Park C."/>
        </authorList>
    </citation>
    <scope>NUCLEOTIDE SEQUENCE [LARGE SCALE GENOMIC DNA]</scope>
    <source>
        <strain evidence="6 7">C33</strain>
    </source>
</reference>
<dbReference type="SUPFAM" id="SSF48435">
    <property type="entry name" value="Bacterial muramidases"/>
    <property type="match status" value="1"/>
</dbReference>
<dbReference type="PANTHER" id="PTHR37423">
    <property type="entry name" value="SOLUBLE LYTIC MUREIN TRANSGLYCOSYLASE-RELATED"/>
    <property type="match status" value="1"/>
</dbReference>
<dbReference type="Gene3D" id="1.10.530.10">
    <property type="match status" value="1"/>
</dbReference>
<evidence type="ECO:0000313" key="7">
    <source>
        <dbReference type="Proteomes" id="UP000464468"/>
    </source>
</evidence>
<proteinExistence type="inferred from homology"/>
<dbReference type="PANTHER" id="PTHR37423:SF2">
    <property type="entry name" value="MEMBRANE-BOUND LYTIC MUREIN TRANSGLYCOSYLASE C"/>
    <property type="match status" value="1"/>
</dbReference>
<feature type="signal peptide" evidence="4">
    <location>
        <begin position="1"/>
        <end position="22"/>
    </location>
</feature>
<dbReference type="InterPro" id="IPR008939">
    <property type="entry name" value="Lytic_TGlycosylase_superhlx_U"/>
</dbReference>
<dbReference type="Proteomes" id="UP000464468">
    <property type="component" value="Chromosome"/>
</dbReference>
<dbReference type="CDD" id="cd13401">
    <property type="entry name" value="Slt70-like"/>
    <property type="match status" value="1"/>
</dbReference>
<dbReference type="SUPFAM" id="SSF53955">
    <property type="entry name" value="Lysozyme-like"/>
    <property type="match status" value="1"/>
</dbReference>
<dbReference type="AlphaFoldDB" id="A0A7Z2NX79"/>
<dbReference type="EMBL" id="CP047895">
    <property type="protein sequence ID" value="QHL91508.1"/>
    <property type="molecule type" value="Genomic_DNA"/>
</dbReference>
<accession>A0A7Z2NX79</accession>
<dbReference type="Pfam" id="PF01464">
    <property type="entry name" value="SLT"/>
    <property type="match status" value="1"/>
</dbReference>
<keyword evidence="3 4" id="KW-0732">Signal</keyword>
<keyword evidence="7" id="KW-1185">Reference proteome</keyword>
<evidence type="ECO:0000259" key="5">
    <source>
        <dbReference type="Pfam" id="PF01464"/>
    </source>
</evidence>
<dbReference type="GO" id="GO:0042597">
    <property type="term" value="C:periplasmic space"/>
    <property type="evidence" value="ECO:0007669"/>
    <property type="project" value="InterPro"/>
</dbReference>
<comment type="similarity">
    <text evidence="1">Belongs to the transglycosylase Slt family.</text>
</comment>
<dbReference type="InterPro" id="IPR008258">
    <property type="entry name" value="Transglycosylase_SLT_dom_1"/>
</dbReference>
<sequence>MSSMVSRILPLMLLFGASASIADQRLVPADQGVAPQPYNANDPLLGAVAQWNALRQTADLPFDSYAGFLIAHPGWPGETALRRRAEQALLPGQVPPARIAAFFDRFPPLTNQGQARHAEALAALGRRAEALAAARKAWTSGTLSPADEALVLGQFGASFTAADQDERMDRLLWAGKTSAATRQLALTSPARRALFTARLALRTNAPDAAALAGQMAGTGNADAGFVADMAVWRRHNGDMAGMRALLAEQRSYQTRPVDAEKWLEFMLAAARGAAAEGDWAGAHAIARQLDQAFAPGTDVQGRSNGERDDYTSLAWLAGTAALNRLGRPADAVPMFDRYARAAKSPQTQAKGHYWAGRAAQAAGRTAEASRYFALSAAHPDQFYGQLALERLGRPIPAPGTPGATRVAAEDRVAFNRREIVRVARLLGAAGRWQEQTQFVRAISAAVESDAEHALAAELAQGIGRPDLAVMVGRSARVNGASDYVRTGYPLVKVPVGQEAWTTIIHAIARQESQFDRAAVSHAGARGLMQLMPGTAREQAEKIGLSYDAPALTENTDYNIQLGSSYFQRMLSYYGGSYPLAIAAYNAGPGNVNKWLKANGDPRLPGQDMIRWIEEIPVFETRNYVQRVLENAVVYDTLHPGRAHKSGPNLLSAYLGKAIPG</sequence>
<name>A0A7Z2NX79_9SPHN</name>
<evidence type="ECO:0000313" key="6">
    <source>
        <dbReference type="EMBL" id="QHL91508.1"/>
    </source>
</evidence>
<dbReference type="InterPro" id="IPR023346">
    <property type="entry name" value="Lysozyme-like_dom_sf"/>
</dbReference>
<evidence type="ECO:0000256" key="4">
    <source>
        <dbReference type="SAM" id="SignalP"/>
    </source>
</evidence>
<dbReference type="GO" id="GO:0004553">
    <property type="term" value="F:hydrolase activity, hydrolyzing O-glycosyl compounds"/>
    <property type="evidence" value="ECO:0007669"/>
    <property type="project" value="InterPro"/>
</dbReference>
<comment type="similarity">
    <text evidence="2">Belongs to the virb1 family.</text>
</comment>
<evidence type="ECO:0000256" key="3">
    <source>
        <dbReference type="ARBA" id="ARBA00022729"/>
    </source>
</evidence>
<gene>
    <name evidence="6" type="ORF">GVO57_12720</name>
</gene>
<organism evidence="6 7">
    <name type="scientific">Sphingomonas changnyeongensis</name>
    <dbReference type="NCBI Taxonomy" id="2698679"/>
    <lineage>
        <taxon>Bacteria</taxon>
        <taxon>Pseudomonadati</taxon>
        <taxon>Pseudomonadota</taxon>
        <taxon>Alphaproteobacteria</taxon>
        <taxon>Sphingomonadales</taxon>
        <taxon>Sphingomonadaceae</taxon>
        <taxon>Sphingomonas</taxon>
    </lineage>
</organism>
<evidence type="ECO:0000256" key="2">
    <source>
        <dbReference type="ARBA" id="ARBA00009387"/>
    </source>
</evidence>